<dbReference type="GO" id="GO:0007165">
    <property type="term" value="P:signal transduction"/>
    <property type="evidence" value="ECO:0007669"/>
    <property type="project" value="TreeGrafter"/>
</dbReference>
<feature type="binding site" evidence="2">
    <location>
        <position position="71"/>
    </location>
    <ligand>
        <name>Mg(2+)</name>
        <dbReference type="ChEBI" id="CHEBI:18420"/>
        <label>1</label>
        <note>catalytic</note>
    </ligand>
</feature>
<comment type="cofactor">
    <cofactor evidence="2">
        <name>Mg(2+)</name>
        <dbReference type="ChEBI" id="CHEBI:18420"/>
    </cofactor>
</comment>
<dbReference type="GO" id="GO:0006020">
    <property type="term" value="P:inositol metabolic process"/>
    <property type="evidence" value="ECO:0007669"/>
    <property type="project" value="TreeGrafter"/>
</dbReference>
<dbReference type="PANTHER" id="PTHR20854">
    <property type="entry name" value="INOSITOL MONOPHOSPHATASE"/>
    <property type="match status" value="1"/>
</dbReference>
<organism evidence="3 4">
    <name type="scientific">Elioraea tepida</name>
    <dbReference type="NCBI Taxonomy" id="2843330"/>
    <lineage>
        <taxon>Bacteria</taxon>
        <taxon>Pseudomonadati</taxon>
        <taxon>Pseudomonadota</taxon>
        <taxon>Alphaproteobacteria</taxon>
        <taxon>Acetobacterales</taxon>
        <taxon>Elioraeaceae</taxon>
        <taxon>Elioraea</taxon>
    </lineage>
</organism>
<feature type="binding site" evidence="2">
    <location>
        <position position="97"/>
    </location>
    <ligand>
        <name>Mg(2+)</name>
        <dbReference type="ChEBI" id="CHEBI:18420"/>
        <label>1</label>
        <note>catalytic</note>
    </ligand>
</feature>
<dbReference type="KEGG" id="elio:KO353_02095"/>
<evidence type="ECO:0000313" key="3">
    <source>
        <dbReference type="EMBL" id="QXM26174.1"/>
    </source>
</evidence>
<dbReference type="Proteomes" id="UP000694001">
    <property type="component" value="Chromosome"/>
</dbReference>
<evidence type="ECO:0000256" key="2">
    <source>
        <dbReference type="PIRSR" id="PIRSR600760-2"/>
    </source>
</evidence>
<dbReference type="GO" id="GO:0008934">
    <property type="term" value="F:inositol monophosphate 1-phosphatase activity"/>
    <property type="evidence" value="ECO:0007669"/>
    <property type="project" value="TreeGrafter"/>
</dbReference>
<keyword evidence="2" id="KW-0479">Metal-binding</keyword>
<dbReference type="AlphaFoldDB" id="A0A975U4J9"/>
<feature type="binding site" evidence="2">
    <location>
        <position position="223"/>
    </location>
    <ligand>
        <name>Mg(2+)</name>
        <dbReference type="ChEBI" id="CHEBI:18420"/>
        <label>1</label>
        <note>catalytic</note>
    </ligand>
</feature>
<protein>
    <submittedName>
        <fullName evidence="3">Inositol monophosphatase</fullName>
    </submittedName>
</protein>
<dbReference type="InterPro" id="IPR000760">
    <property type="entry name" value="Inositol_monophosphatase-like"/>
</dbReference>
<dbReference type="EMBL" id="CP076448">
    <property type="protein sequence ID" value="QXM26174.1"/>
    <property type="molecule type" value="Genomic_DNA"/>
</dbReference>
<dbReference type="PANTHER" id="PTHR20854:SF4">
    <property type="entry name" value="INOSITOL-1-MONOPHOSPHATASE-RELATED"/>
    <property type="match status" value="1"/>
</dbReference>
<comment type="similarity">
    <text evidence="1">Belongs to the inositol monophosphatase superfamily.</text>
</comment>
<dbReference type="GO" id="GO:0046872">
    <property type="term" value="F:metal ion binding"/>
    <property type="evidence" value="ECO:0007669"/>
    <property type="project" value="UniProtKB-KW"/>
</dbReference>
<keyword evidence="2" id="KW-0460">Magnesium</keyword>
<dbReference type="Pfam" id="PF00459">
    <property type="entry name" value="Inositol_P"/>
    <property type="match status" value="1"/>
</dbReference>
<reference evidence="3" key="1">
    <citation type="submission" date="2021-06" db="EMBL/GenBank/DDBJ databases">
        <title>Elioraea tepida, sp. nov., a moderately thermophilic aerobic anoxygenic phototrophic bacterium isolated from an alkaline siliceous hot spring mat community in Yellowstone National Park, WY, USA.</title>
        <authorList>
            <person name="Saini M.K."/>
            <person name="Yoshida S."/>
            <person name="Sebastian A."/>
            <person name="Hirose S."/>
            <person name="Hara E."/>
            <person name="Tamaki H."/>
            <person name="Soulier N.T."/>
            <person name="Albert I."/>
            <person name="Hanada S."/>
            <person name="Bryant D.A."/>
            <person name="Tank M."/>
        </authorList>
    </citation>
    <scope>NUCLEOTIDE SEQUENCE</scope>
    <source>
        <strain evidence="3">MS-P2</strain>
    </source>
</reference>
<sequence length="274" mass="29093">MRSAEAAASVAAVLAEAAVTEVMPRFRNLAAGEVRAKSGPQDLVTAADEACERAVVAALERIAPGIPVVGEESAAADPSMLARAASAEWCFVLDPVDGTANFAAGLPLFGTMLALLHQGEPVAAWMHDPILHDTAIALAGEGAWVEDRHGRRHDLRVAEPVPLGAMRAAVSHRYLPPELAGRVRPRLGLFGAGWELRCAAHEWRLAASGPIHALFYWRLMPWDHAPGVLIHREAGGHAALIDGRPYHASVLSGGMIAAPDRDSWEAVREALLAP</sequence>
<evidence type="ECO:0000256" key="1">
    <source>
        <dbReference type="ARBA" id="ARBA00009759"/>
    </source>
</evidence>
<keyword evidence="4" id="KW-1185">Reference proteome</keyword>
<feature type="binding site" evidence="2">
    <location>
        <position position="94"/>
    </location>
    <ligand>
        <name>Mg(2+)</name>
        <dbReference type="ChEBI" id="CHEBI:18420"/>
        <label>1</label>
        <note>catalytic</note>
    </ligand>
</feature>
<name>A0A975U4J9_9PROT</name>
<accession>A0A975U4J9</accession>
<proteinExistence type="inferred from homology"/>
<evidence type="ECO:0000313" key="4">
    <source>
        <dbReference type="Proteomes" id="UP000694001"/>
    </source>
</evidence>
<gene>
    <name evidence="3" type="ORF">KO353_02095</name>
</gene>